<keyword evidence="6" id="KW-1185">Reference proteome</keyword>
<dbReference type="InterPro" id="IPR023027">
    <property type="entry name" value="Mannitol_DH_CS"/>
</dbReference>
<dbReference type="PANTHER" id="PTHR43362:SF1">
    <property type="entry name" value="MANNITOL DEHYDROGENASE 2-RELATED"/>
    <property type="match status" value="1"/>
</dbReference>
<dbReference type="GO" id="GO:0016616">
    <property type="term" value="F:oxidoreductase activity, acting on the CH-OH group of donors, NAD or NADP as acceptor"/>
    <property type="evidence" value="ECO:0007669"/>
    <property type="project" value="TreeGrafter"/>
</dbReference>
<dbReference type="SUPFAM" id="SSF48179">
    <property type="entry name" value="6-phosphogluconate dehydrogenase C-terminal domain-like"/>
    <property type="match status" value="1"/>
</dbReference>
<dbReference type="PANTHER" id="PTHR43362">
    <property type="entry name" value="MANNITOL DEHYDROGENASE DSF1-RELATED"/>
    <property type="match status" value="1"/>
</dbReference>
<dbReference type="Proteomes" id="UP000286482">
    <property type="component" value="Unassembled WGS sequence"/>
</dbReference>
<sequence>MTITQLDEADQSASIIRTQYPRHELVSKIVHIGFGAFHRAHQAVFTDLCNQASKEYWGIFAVNMYGFDDLMQQFSAQNHLLTVTEKGAEQTQTRLVRCFTGSLHTQHDGIEAAIAKIAEPQVSIVSLTITEKGYCSNHHDGLNLDHPLIAADLKNPSSPQSAIGLISQALARRKQLGLPPISIMSCDNIPENGDLTRLAVTNFARAIDSELADWIDAKVSFPNTMVDRIVPAMTDESFTQIESLISMPDPCGVISEDFRQWVVEDNFVAGRPDWNFAGAMLVKNVLPYEEMKLRMLNGSHSFLAYNGSLCGHQYIFECMQDSELRQLTLKLMLDEQAKSLSSELDVDLEQYAQTLISRFSNTNIKHMTAQIACDGSQKLSQRAVDPCLRLNQLGIQSTILPLLIAGWMHYVQGKHTANFKLVDPMAAEIEAKISSAQTSKDIVNNLLSLSAIFKPEFANNVAITSSIHRHYQDIDSNGMSALLHQLNKQ</sequence>
<dbReference type="AlphaFoldDB" id="A0A420EB77"/>
<evidence type="ECO:0000256" key="2">
    <source>
        <dbReference type="ARBA" id="ARBA00023027"/>
    </source>
</evidence>
<dbReference type="PROSITE" id="PS00974">
    <property type="entry name" value="MANNITOL_DHGENASE"/>
    <property type="match status" value="1"/>
</dbReference>
<feature type="domain" description="Mannitol dehydrogenase N-terminal" evidence="3">
    <location>
        <begin position="28"/>
        <end position="275"/>
    </location>
</feature>
<dbReference type="Pfam" id="PF01232">
    <property type="entry name" value="Mannitol_dh"/>
    <property type="match status" value="1"/>
</dbReference>
<comment type="caution">
    <text evidence="5">The sequence shown here is derived from an EMBL/GenBank/DDBJ whole genome shotgun (WGS) entry which is preliminary data.</text>
</comment>
<dbReference type="InterPro" id="IPR013131">
    <property type="entry name" value="Mannitol_DH_N"/>
</dbReference>
<dbReference type="PRINTS" id="PR00084">
    <property type="entry name" value="MTLDHDRGNASE"/>
</dbReference>
<gene>
    <name evidence="5" type="ORF">DBZ36_11920</name>
</gene>
<feature type="domain" description="Mannitol dehydrogenase C-terminal" evidence="4">
    <location>
        <begin position="284"/>
        <end position="474"/>
    </location>
</feature>
<evidence type="ECO:0000256" key="1">
    <source>
        <dbReference type="ARBA" id="ARBA00023002"/>
    </source>
</evidence>
<organism evidence="5 6">
    <name type="scientific">Alginatibacterium sediminis</name>
    <dbReference type="NCBI Taxonomy" id="2164068"/>
    <lineage>
        <taxon>Bacteria</taxon>
        <taxon>Pseudomonadati</taxon>
        <taxon>Pseudomonadota</taxon>
        <taxon>Gammaproteobacteria</taxon>
        <taxon>Alteromonadales</taxon>
        <taxon>Alteromonadaceae</taxon>
        <taxon>Alginatibacterium</taxon>
    </lineage>
</organism>
<dbReference type="RefSeq" id="WP_120355175.1">
    <property type="nucleotide sequence ID" value="NZ_RAQO01000006.1"/>
</dbReference>
<reference evidence="5 6" key="1">
    <citation type="submission" date="2018-09" db="EMBL/GenBank/DDBJ databases">
        <authorList>
            <person name="Wang Z."/>
        </authorList>
    </citation>
    <scope>NUCLEOTIDE SEQUENCE [LARGE SCALE GENOMIC DNA]</scope>
    <source>
        <strain evidence="5 6">ALS 81</strain>
    </source>
</reference>
<proteinExistence type="predicted"/>
<keyword evidence="2" id="KW-0520">NAD</keyword>
<dbReference type="OrthoDB" id="271711at2"/>
<evidence type="ECO:0000313" key="5">
    <source>
        <dbReference type="EMBL" id="RKF17949.1"/>
    </source>
</evidence>
<dbReference type="SUPFAM" id="SSF51735">
    <property type="entry name" value="NAD(P)-binding Rossmann-fold domains"/>
    <property type="match status" value="1"/>
</dbReference>
<evidence type="ECO:0000313" key="6">
    <source>
        <dbReference type="Proteomes" id="UP000286482"/>
    </source>
</evidence>
<keyword evidence="1" id="KW-0560">Oxidoreductase</keyword>
<dbReference type="InterPro" id="IPR050988">
    <property type="entry name" value="Mannitol_DH/Oxidoreductase"/>
</dbReference>
<evidence type="ECO:0000259" key="4">
    <source>
        <dbReference type="Pfam" id="PF08125"/>
    </source>
</evidence>
<dbReference type="InterPro" id="IPR008927">
    <property type="entry name" value="6-PGluconate_DH-like_C_sf"/>
</dbReference>
<name>A0A420EB77_9ALTE</name>
<dbReference type="Gene3D" id="3.40.50.720">
    <property type="entry name" value="NAD(P)-binding Rossmann-like Domain"/>
    <property type="match status" value="1"/>
</dbReference>
<dbReference type="GO" id="GO:0019594">
    <property type="term" value="P:mannitol metabolic process"/>
    <property type="evidence" value="ECO:0007669"/>
    <property type="project" value="InterPro"/>
</dbReference>
<dbReference type="Pfam" id="PF08125">
    <property type="entry name" value="Mannitol_dh_C"/>
    <property type="match status" value="1"/>
</dbReference>
<evidence type="ECO:0000259" key="3">
    <source>
        <dbReference type="Pfam" id="PF01232"/>
    </source>
</evidence>
<dbReference type="EMBL" id="RAQO01000006">
    <property type="protein sequence ID" value="RKF17949.1"/>
    <property type="molecule type" value="Genomic_DNA"/>
</dbReference>
<accession>A0A420EB77</accession>
<dbReference type="InterPro" id="IPR013328">
    <property type="entry name" value="6PGD_dom2"/>
</dbReference>
<dbReference type="InterPro" id="IPR013118">
    <property type="entry name" value="Mannitol_DH_C"/>
</dbReference>
<dbReference type="InterPro" id="IPR036291">
    <property type="entry name" value="NAD(P)-bd_dom_sf"/>
</dbReference>
<dbReference type="Gene3D" id="1.10.1040.10">
    <property type="entry name" value="N-(1-d-carboxylethyl)-l-norvaline Dehydrogenase, domain 2"/>
    <property type="match status" value="1"/>
</dbReference>
<protein>
    <submittedName>
        <fullName evidence="5">Mannitol dehydrogenase family protein</fullName>
    </submittedName>
</protein>
<dbReference type="InterPro" id="IPR000669">
    <property type="entry name" value="Mannitol_DH"/>
</dbReference>